<evidence type="ECO:0000259" key="3">
    <source>
        <dbReference type="Pfam" id="PF14321"/>
    </source>
</evidence>
<gene>
    <name evidence="4" type="ORF">B9Q02_06370</name>
</gene>
<sequence length="411" mass="43527">MSVGKRSVAYVVLAVAVAAVVIAGAMFAPSLISKPTTTQKGYALFLVQLTDPPQVPGGTEWLNVTYTNVEVHIEGVPHSGWISANTSGTVDLLSLINLKQTIAKLSLPNGSDVNQIRLDVSSAKIKVNGTVYNVTLASNRLEVPIVGQNKVENLSAALLQLSPKVFEIQTGNNTAPIFVLVPSATAVLVPPTQVTQNQTQVGAKTQLSGEEEQELEEAQGSLQITAVSLSVSGNVTTFSITLKNTGKVPVTVSAISIHGEFNVSVSPVCGKQGEENQSGENGDHGENVSTPAQENSSDSQPNGASGMEDHHKMCVEHELEHPDEVVFFPISNTTLTHINVEDVQGNDDNQSNEQQPAYTLVIQPNESVTLTFKGVITFGKAVSIVPIVGNSYEVHVEASTENVTRTEVTAS</sequence>
<evidence type="ECO:0000256" key="2">
    <source>
        <dbReference type="SAM" id="Phobius"/>
    </source>
</evidence>
<evidence type="ECO:0000256" key="1">
    <source>
        <dbReference type="SAM" id="MobiDB-lite"/>
    </source>
</evidence>
<feature type="region of interest" description="Disordered" evidence="1">
    <location>
        <begin position="267"/>
        <end position="308"/>
    </location>
</feature>
<keyword evidence="2" id="KW-0472">Membrane</keyword>
<protein>
    <recommendedName>
        <fullName evidence="3">DUF4382 domain-containing protein</fullName>
    </recommendedName>
</protein>
<proteinExistence type="predicted"/>
<evidence type="ECO:0000313" key="4">
    <source>
        <dbReference type="EMBL" id="PSN85412.1"/>
    </source>
</evidence>
<feature type="domain" description="DUF4382" evidence="3">
    <location>
        <begin position="45"/>
        <end position="141"/>
    </location>
</feature>
<comment type="caution">
    <text evidence="4">The sequence shown here is derived from an EMBL/GenBank/DDBJ whole genome shotgun (WGS) entry which is preliminary data.</text>
</comment>
<evidence type="ECO:0000313" key="5">
    <source>
        <dbReference type="Proteomes" id="UP000240569"/>
    </source>
</evidence>
<dbReference type="Proteomes" id="UP000240569">
    <property type="component" value="Unassembled WGS sequence"/>
</dbReference>
<reference evidence="4 5" key="1">
    <citation type="submission" date="2017-04" db="EMBL/GenBank/DDBJ databases">
        <title>Novel microbial lineages endemic to geothermal iron-oxide mats fill important gaps in the evolutionary history of Archaea.</title>
        <authorList>
            <person name="Jay Z.J."/>
            <person name="Beam J.P."/>
            <person name="Dlakic M."/>
            <person name="Rusch D.B."/>
            <person name="Kozubal M.A."/>
            <person name="Inskeep W.P."/>
        </authorList>
    </citation>
    <scope>NUCLEOTIDE SEQUENCE [LARGE SCALE GENOMIC DNA]</scope>
    <source>
        <strain evidence="4">BE_D</strain>
    </source>
</reference>
<keyword evidence="2" id="KW-1133">Transmembrane helix</keyword>
<dbReference type="Pfam" id="PF14321">
    <property type="entry name" value="DUF4382"/>
    <property type="match status" value="1"/>
</dbReference>
<feature type="compositionally biased region" description="Polar residues" evidence="1">
    <location>
        <begin position="287"/>
        <end position="303"/>
    </location>
</feature>
<accession>A0A2R6AG99</accession>
<keyword evidence="2" id="KW-0812">Transmembrane</keyword>
<dbReference type="InterPro" id="IPR025491">
    <property type="entry name" value="DUF4382"/>
</dbReference>
<feature type="transmembrane region" description="Helical" evidence="2">
    <location>
        <begin position="7"/>
        <end position="28"/>
    </location>
</feature>
<dbReference type="AlphaFoldDB" id="A0A2R6AG99"/>
<organism evidence="4 5">
    <name type="scientific">Candidatus Marsarchaeota G1 archaeon BE_D</name>
    <dbReference type="NCBI Taxonomy" id="1978156"/>
    <lineage>
        <taxon>Archaea</taxon>
        <taxon>Candidatus Marsarchaeota</taxon>
        <taxon>Candidatus Marsarchaeota group 1</taxon>
    </lineage>
</organism>
<dbReference type="EMBL" id="NEXD01000032">
    <property type="protein sequence ID" value="PSN85412.1"/>
    <property type="molecule type" value="Genomic_DNA"/>
</dbReference>
<name>A0A2R6AG99_9ARCH</name>